<dbReference type="Pfam" id="PF08878">
    <property type="entry name" value="HamA"/>
    <property type="match status" value="1"/>
</dbReference>
<dbReference type="InterPro" id="IPR014976">
    <property type="entry name" value="AbpA_HamA_C"/>
</dbReference>
<dbReference type="EMBL" id="OCPC01000008">
    <property type="protein sequence ID" value="SOE19024.1"/>
    <property type="molecule type" value="Genomic_DNA"/>
</dbReference>
<keyword evidence="3" id="KW-1185">Reference proteome</keyword>
<evidence type="ECO:0000313" key="3">
    <source>
        <dbReference type="Proteomes" id="UP000219465"/>
    </source>
</evidence>
<dbReference type="RefSeq" id="WP_143439079.1">
    <property type="nucleotide sequence ID" value="NZ_OCPC01000008.1"/>
</dbReference>
<evidence type="ECO:0000313" key="2">
    <source>
        <dbReference type="EMBL" id="SOE19024.1"/>
    </source>
</evidence>
<accession>A0A286II14</accession>
<name>A0A286II14_9HYPH</name>
<gene>
    <name evidence="2" type="ORF">SAMN05877838_3974</name>
</gene>
<proteinExistence type="predicted"/>
<organism evidence="2 3">
    <name type="scientific">Hoeflea halophila</name>
    <dbReference type="NCBI Taxonomy" id="714899"/>
    <lineage>
        <taxon>Bacteria</taxon>
        <taxon>Pseudomonadati</taxon>
        <taxon>Pseudomonadota</taxon>
        <taxon>Alphaproteobacteria</taxon>
        <taxon>Hyphomicrobiales</taxon>
        <taxon>Rhizobiaceae</taxon>
        <taxon>Hoeflea</taxon>
    </lineage>
</organism>
<dbReference type="AlphaFoldDB" id="A0A286II14"/>
<dbReference type="Proteomes" id="UP000219465">
    <property type="component" value="Unassembled WGS sequence"/>
</dbReference>
<sequence>MASFDEWSDEAEAEINGHRLRLVTLRDGHGAVAQEKAVQILPDHYVATEQVAHVFERLGKEAAAEYLRQKLPTTPSLRSGDLGEIYATEYIEERTDFSAPVKRLRWRDHREMAMRGDDVIGLRPAAEGRPINFLKVEAKSEAALQTRTVTKARGALDGDGGLPSQHALTFIADRLYEMGEEELSDAILKAQLVNGITAAHVQHLLFTFSGNDPNRFLRADLNGCGDGIPQIGVGLRIADHQDFIRRVFEEVFGE</sequence>
<feature type="domain" description="Anti-bacteriophage protein A/HamA C-terminal" evidence="1">
    <location>
        <begin position="4"/>
        <end position="250"/>
    </location>
</feature>
<dbReference type="OrthoDB" id="268197at2"/>
<reference evidence="3" key="1">
    <citation type="submission" date="2017-08" db="EMBL/GenBank/DDBJ databases">
        <authorList>
            <person name="Varghese N."/>
            <person name="Submissions S."/>
        </authorList>
    </citation>
    <scope>NUCLEOTIDE SEQUENCE [LARGE SCALE GENOMIC DNA]</scope>
    <source>
        <strain evidence="3">KCTC 23107</strain>
    </source>
</reference>
<evidence type="ECO:0000259" key="1">
    <source>
        <dbReference type="Pfam" id="PF08878"/>
    </source>
</evidence>
<protein>
    <submittedName>
        <fullName evidence="2">Uncharacterized protein DUF1837</fullName>
    </submittedName>
</protein>